<reference evidence="1 3" key="1">
    <citation type="journal article" date="2008" name="Science">
        <title>The Physcomitrella genome reveals evolutionary insights into the conquest of land by plants.</title>
        <authorList>
            <person name="Rensing S."/>
            <person name="Lang D."/>
            <person name="Zimmer A."/>
            <person name="Terry A."/>
            <person name="Salamov A."/>
            <person name="Shapiro H."/>
            <person name="Nishiyama T."/>
            <person name="Perroud P.-F."/>
            <person name="Lindquist E."/>
            <person name="Kamisugi Y."/>
            <person name="Tanahashi T."/>
            <person name="Sakakibara K."/>
            <person name="Fujita T."/>
            <person name="Oishi K."/>
            <person name="Shin-I T."/>
            <person name="Kuroki Y."/>
            <person name="Toyoda A."/>
            <person name="Suzuki Y."/>
            <person name="Hashimoto A."/>
            <person name="Yamaguchi K."/>
            <person name="Sugano A."/>
            <person name="Kohara Y."/>
            <person name="Fujiyama A."/>
            <person name="Anterola A."/>
            <person name="Aoki S."/>
            <person name="Ashton N."/>
            <person name="Barbazuk W.B."/>
            <person name="Barker E."/>
            <person name="Bennetzen J."/>
            <person name="Bezanilla M."/>
            <person name="Blankenship R."/>
            <person name="Cho S.H."/>
            <person name="Dutcher S."/>
            <person name="Estelle M."/>
            <person name="Fawcett J.A."/>
            <person name="Gundlach H."/>
            <person name="Hanada K."/>
            <person name="Heyl A."/>
            <person name="Hicks K.A."/>
            <person name="Hugh J."/>
            <person name="Lohr M."/>
            <person name="Mayer K."/>
            <person name="Melkozernov A."/>
            <person name="Murata T."/>
            <person name="Nelson D."/>
            <person name="Pils B."/>
            <person name="Prigge M."/>
            <person name="Reiss B."/>
            <person name="Renner T."/>
            <person name="Rombauts S."/>
            <person name="Rushton P."/>
            <person name="Sanderfoot A."/>
            <person name="Schween G."/>
            <person name="Shiu S.-H."/>
            <person name="Stueber K."/>
            <person name="Theodoulou F.L."/>
            <person name="Tu H."/>
            <person name="Van de Peer Y."/>
            <person name="Verrier P.J."/>
            <person name="Waters E."/>
            <person name="Wood A."/>
            <person name="Yang L."/>
            <person name="Cove D."/>
            <person name="Cuming A."/>
            <person name="Hasebe M."/>
            <person name="Lucas S."/>
            <person name="Mishler D.B."/>
            <person name="Reski R."/>
            <person name="Grigoriev I."/>
            <person name="Quatrano R.S."/>
            <person name="Boore J.L."/>
        </authorList>
    </citation>
    <scope>NUCLEOTIDE SEQUENCE [LARGE SCALE GENOMIC DNA]</scope>
    <source>
        <strain evidence="2 3">cv. Gransden 2004</strain>
    </source>
</reference>
<name>A0A2K1JZP0_PHYPA</name>
<gene>
    <name evidence="1" type="ORF">PHYPA_014108</name>
</gene>
<dbReference type="PaxDb" id="3218-PP1S67_80V6.1"/>
<reference evidence="2" key="3">
    <citation type="submission" date="2020-12" db="UniProtKB">
        <authorList>
            <consortium name="EnsemblPlants"/>
        </authorList>
    </citation>
    <scope>IDENTIFICATION</scope>
</reference>
<dbReference type="EMBL" id="ABEU02000010">
    <property type="protein sequence ID" value="PNR46988.1"/>
    <property type="molecule type" value="Genomic_DNA"/>
</dbReference>
<evidence type="ECO:0000313" key="1">
    <source>
        <dbReference type="EMBL" id="PNR46988.1"/>
    </source>
</evidence>
<evidence type="ECO:0000313" key="3">
    <source>
        <dbReference type="Proteomes" id="UP000006727"/>
    </source>
</evidence>
<dbReference type="Proteomes" id="UP000006727">
    <property type="component" value="Chromosome 10"/>
</dbReference>
<protein>
    <submittedName>
        <fullName evidence="1 2">Uncharacterized protein</fullName>
    </submittedName>
</protein>
<dbReference type="InParanoid" id="A0A2K1JZP0"/>
<reference evidence="1 3" key="2">
    <citation type="journal article" date="2018" name="Plant J.">
        <title>The Physcomitrella patens chromosome-scale assembly reveals moss genome structure and evolution.</title>
        <authorList>
            <person name="Lang D."/>
            <person name="Ullrich K.K."/>
            <person name="Murat F."/>
            <person name="Fuchs J."/>
            <person name="Jenkins J."/>
            <person name="Haas F.B."/>
            <person name="Piednoel M."/>
            <person name="Gundlach H."/>
            <person name="Van Bel M."/>
            <person name="Meyberg R."/>
            <person name="Vives C."/>
            <person name="Morata J."/>
            <person name="Symeonidi A."/>
            <person name="Hiss M."/>
            <person name="Muchero W."/>
            <person name="Kamisugi Y."/>
            <person name="Saleh O."/>
            <person name="Blanc G."/>
            <person name="Decker E.L."/>
            <person name="van Gessel N."/>
            <person name="Grimwood J."/>
            <person name="Hayes R.D."/>
            <person name="Graham S.W."/>
            <person name="Gunter L.E."/>
            <person name="McDaniel S.F."/>
            <person name="Hoernstein S.N.W."/>
            <person name="Larsson A."/>
            <person name="Li F.W."/>
            <person name="Perroud P.F."/>
            <person name="Phillips J."/>
            <person name="Ranjan P."/>
            <person name="Rokshar D.S."/>
            <person name="Rothfels C.J."/>
            <person name="Schneider L."/>
            <person name="Shu S."/>
            <person name="Stevenson D.W."/>
            <person name="Thummler F."/>
            <person name="Tillich M."/>
            <person name="Villarreal Aguilar J.C."/>
            <person name="Widiez T."/>
            <person name="Wong G.K."/>
            <person name="Wymore A."/>
            <person name="Zhang Y."/>
            <person name="Zimmer A.D."/>
            <person name="Quatrano R.S."/>
            <person name="Mayer K.F.X."/>
            <person name="Goodstein D."/>
            <person name="Casacuberta J.M."/>
            <person name="Vandepoele K."/>
            <person name="Reski R."/>
            <person name="Cuming A.C."/>
            <person name="Tuskan G.A."/>
            <person name="Maumus F."/>
            <person name="Salse J."/>
            <person name="Schmutz J."/>
            <person name="Rensing S.A."/>
        </authorList>
    </citation>
    <scope>NUCLEOTIDE SEQUENCE [LARGE SCALE GENOMIC DNA]</scope>
    <source>
        <strain evidence="2 3">cv. Gransden 2004</strain>
    </source>
</reference>
<sequence>MYGRVRILRKKLGTRKTNAEGSEADADADMRKTRVGTVWLARSDARVSNVAPAAPNPPGLVTLSKLGCKLGEGECYDCSLSSKESIRQHVPTVACLESGLESCDAESS</sequence>
<evidence type="ECO:0000313" key="2">
    <source>
        <dbReference type="EnsemblPlants" id="PAC:32899806.CDS.1"/>
    </source>
</evidence>
<dbReference type="Gramene" id="Pp3c10_19360V3.1">
    <property type="protein sequence ID" value="PAC:32899806.CDS.1"/>
    <property type="gene ID" value="Pp3c10_19360"/>
</dbReference>
<dbReference type="EnsemblPlants" id="Pp3c10_19360V3.1">
    <property type="protein sequence ID" value="PAC:32899806.CDS.1"/>
    <property type="gene ID" value="Pp3c10_19360"/>
</dbReference>
<dbReference type="AlphaFoldDB" id="A0A2K1JZP0"/>
<organism evidence="1">
    <name type="scientific">Physcomitrium patens</name>
    <name type="common">Spreading-leaved earth moss</name>
    <name type="synonym">Physcomitrella patens</name>
    <dbReference type="NCBI Taxonomy" id="3218"/>
    <lineage>
        <taxon>Eukaryota</taxon>
        <taxon>Viridiplantae</taxon>
        <taxon>Streptophyta</taxon>
        <taxon>Embryophyta</taxon>
        <taxon>Bryophyta</taxon>
        <taxon>Bryophytina</taxon>
        <taxon>Bryopsida</taxon>
        <taxon>Funariidae</taxon>
        <taxon>Funariales</taxon>
        <taxon>Funariaceae</taxon>
        <taxon>Physcomitrium</taxon>
    </lineage>
</organism>
<accession>A0A2K1JZP0</accession>
<keyword evidence="3" id="KW-1185">Reference proteome</keyword>
<proteinExistence type="predicted"/>